<keyword evidence="2" id="KW-1185">Reference proteome</keyword>
<comment type="caution">
    <text evidence="1">The sequence shown here is derived from an EMBL/GenBank/DDBJ whole genome shotgun (WGS) entry which is preliminary data.</text>
</comment>
<protein>
    <submittedName>
        <fullName evidence="1">Exocyst complex component SEC6</fullName>
    </submittedName>
</protein>
<name>A0ACC0HST2_9ERIC</name>
<reference evidence="1 2" key="1">
    <citation type="journal article" date="2022" name="Plant J.">
        <title>Chromosome-level genome of Camellia lanceoleosa provides a valuable resource for understanding genome evolution and self-incompatibility.</title>
        <authorList>
            <person name="Gong W."/>
            <person name="Xiao S."/>
            <person name="Wang L."/>
            <person name="Liao Z."/>
            <person name="Chang Y."/>
            <person name="Mo W."/>
            <person name="Hu G."/>
            <person name="Li W."/>
            <person name="Zhao G."/>
            <person name="Zhu H."/>
            <person name="Hu X."/>
            <person name="Ji K."/>
            <person name="Xiang X."/>
            <person name="Song Q."/>
            <person name="Yuan D."/>
            <person name="Jin S."/>
            <person name="Zhang L."/>
        </authorList>
    </citation>
    <scope>NUCLEOTIDE SEQUENCE [LARGE SCALE GENOMIC DNA]</scope>
    <source>
        <strain evidence="1">SQ_2022a</strain>
    </source>
</reference>
<proteinExistence type="predicted"/>
<evidence type="ECO:0000313" key="1">
    <source>
        <dbReference type="EMBL" id="KAI8015567.1"/>
    </source>
</evidence>
<organism evidence="1 2">
    <name type="scientific">Camellia lanceoleosa</name>
    <dbReference type="NCBI Taxonomy" id="1840588"/>
    <lineage>
        <taxon>Eukaryota</taxon>
        <taxon>Viridiplantae</taxon>
        <taxon>Streptophyta</taxon>
        <taxon>Embryophyta</taxon>
        <taxon>Tracheophyta</taxon>
        <taxon>Spermatophyta</taxon>
        <taxon>Magnoliopsida</taxon>
        <taxon>eudicotyledons</taxon>
        <taxon>Gunneridae</taxon>
        <taxon>Pentapetalae</taxon>
        <taxon>asterids</taxon>
        <taxon>Ericales</taxon>
        <taxon>Theaceae</taxon>
        <taxon>Camellia</taxon>
    </lineage>
</organism>
<gene>
    <name evidence="1" type="ORF">LOK49_LG05G03557</name>
</gene>
<sequence>MVFEQKFCRPSITKRVTRVELNRRDKCKEQQRAKVEAKKMKQLSKETDSLENFIFCMSNPKWHLLMLLQSYGIRESKEVTVEGRVQFDLLQVTSWVIKYQDNLVSLGVDESLAQVCSESGAMDPIMNAYVERMQATTRKWYLNILEADKVQPPKKTEDGKLYTPTAVDLFRILGEQVQIARENSIDVMLYKIALSII</sequence>
<accession>A0ACC0HST2</accession>
<evidence type="ECO:0000313" key="2">
    <source>
        <dbReference type="Proteomes" id="UP001060215"/>
    </source>
</evidence>
<dbReference type="EMBL" id="CM045761">
    <property type="protein sequence ID" value="KAI8015567.1"/>
    <property type="molecule type" value="Genomic_DNA"/>
</dbReference>
<dbReference type="Proteomes" id="UP001060215">
    <property type="component" value="Chromosome 4"/>
</dbReference>